<dbReference type="GO" id="GO:0032259">
    <property type="term" value="P:methylation"/>
    <property type="evidence" value="ECO:0007669"/>
    <property type="project" value="UniProtKB-KW"/>
</dbReference>
<reference evidence="3 4" key="1">
    <citation type="submission" date="2023-07" db="EMBL/GenBank/DDBJ databases">
        <title>Genomic Encyclopedia of Type Strains, Phase IV (KMG-IV): sequencing the most valuable type-strain genomes for metagenomic binning, comparative biology and taxonomic classification.</title>
        <authorList>
            <person name="Goeker M."/>
        </authorList>
    </citation>
    <scope>NUCLEOTIDE SEQUENCE [LARGE SCALE GENOMIC DNA]</scope>
    <source>
        <strain evidence="3 4">DSM 2457</strain>
    </source>
</reference>
<dbReference type="Pfam" id="PF05711">
    <property type="entry name" value="TylF"/>
    <property type="match status" value="1"/>
</dbReference>
<protein>
    <submittedName>
        <fullName evidence="3">SAM-dependent methyltransferase</fullName>
    </submittedName>
</protein>
<dbReference type="InterPro" id="IPR013216">
    <property type="entry name" value="Methyltransf_11"/>
</dbReference>
<keyword evidence="3" id="KW-0808">Transferase</keyword>
<evidence type="ECO:0000313" key="3">
    <source>
        <dbReference type="EMBL" id="MDQ0302393.1"/>
    </source>
</evidence>
<dbReference type="GO" id="GO:0008168">
    <property type="term" value="F:methyltransferase activity"/>
    <property type="evidence" value="ECO:0007669"/>
    <property type="project" value="UniProtKB-KW"/>
</dbReference>
<evidence type="ECO:0000259" key="2">
    <source>
        <dbReference type="Pfam" id="PF08241"/>
    </source>
</evidence>
<evidence type="ECO:0000313" key="4">
    <source>
        <dbReference type="Proteomes" id="UP001224682"/>
    </source>
</evidence>
<organism evidence="3 4">
    <name type="scientific">Ancylobacter polymorphus</name>
    <dbReference type="NCBI Taxonomy" id="223390"/>
    <lineage>
        <taxon>Bacteria</taxon>
        <taxon>Pseudomonadati</taxon>
        <taxon>Pseudomonadota</taxon>
        <taxon>Alphaproteobacteria</taxon>
        <taxon>Hyphomicrobiales</taxon>
        <taxon>Xanthobacteraceae</taxon>
        <taxon>Ancylobacter</taxon>
    </lineage>
</organism>
<accession>A0ABU0BAS1</accession>
<gene>
    <name evidence="3" type="ORF">J2S75_001416</name>
</gene>
<proteinExistence type="predicted"/>
<dbReference type="CDD" id="cd02440">
    <property type="entry name" value="AdoMet_MTases"/>
    <property type="match status" value="1"/>
</dbReference>
<dbReference type="Gene3D" id="3.40.50.150">
    <property type="entry name" value="Vaccinia Virus protein VP39"/>
    <property type="match status" value="2"/>
</dbReference>
<dbReference type="PANTHER" id="PTHR40036">
    <property type="entry name" value="MACROCIN O-METHYLTRANSFERASE"/>
    <property type="match status" value="1"/>
</dbReference>
<name>A0ABU0BAS1_9HYPH</name>
<dbReference type="PANTHER" id="PTHR40036:SF1">
    <property type="entry name" value="MACROCIN O-METHYLTRANSFERASE"/>
    <property type="match status" value="1"/>
</dbReference>
<dbReference type="Pfam" id="PF08241">
    <property type="entry name" value="Methyltransf_11"/>
    <property type="match status" value="1"/>
</dbReference>
<keyword evidence="3" id="KW-0489">Methyltransferase</keyword>
<comment type="caution">
    <text evidence="3">The sequence shown here is derived from an EMBL/GenBank/DDBJ whole genome shotgun (WGS) entry which is preliminary data.</text>
</comment>
<dbReference type="EMBL" id="JAUSUI010000002">
    <property type="protein sequence ID" value="MDQ0302393.1"/>
    <property type="molecule type" value="Genomic_DNA"/>
</dbReference>
<feature type="domain" description="Methyltransferase type 11" evidence="2">
    <location>
        <begin position="104"/>
        <end position="158"/>
    </location>
</feature>
<feature type="region of interest" description="Disordered" evidence="1">
    <location>
        <begin position="233"/>
        <end position="256"/>
    </location>
</feature>
<dbReference type="Proteomes" id="UP001224682">
    <property type="component" value="Unassembled WGS sequence"/>
</dbReference>
<dbReference type="InterPro" id="IPR008884">
    <property type="entry name" value="TylF_MeTrfase"/>
</dbReference>
<evidence type="ECO:0000256" key="1">
    <source>
        <dbReference type="SAM" id="MobiDB-lite"/>
    </source>
</evidence>
<dbReference type="SUPFAM" id="SSF53335">
    <property type="entry name" value="S-adenosyl-L-methionine-dependent methyltransferases"/>
    <property type="match status" value="1"/>
</dbReference>
<dbReference type="InterPro" id="IPR029063">
    <property type="entry name" value="SAM-dependent_MTases_sf"/>
</dbReference>
<sequence>MRNPCPVCGGSEVTKAEVLWPGLVAAWELSPDEVAYVNHQQGTKCRDCGTQIRGMALARAILAWMGENGPLREVLKRDRWRGLQVADMNGCAGVSESFSRLDGYQRADFPDFDMQDLSLPDDSFDLVFHSDTLEHIPDPAAALRECLRVLRPGGRLCFTAPVIVGRLSRRRDGLPPSYHGSPDTQPEDYIVHSEFGADIWTLLAEIGATSLHLETVDYPAGLAWSVGRPDEARRSGSEARAVAPPEIKPPENEPPAALPDPVADAVDEEVSPVHLYDQDALATRHNHEFMNDPAFRRAYARGVKAAETDYRWHWRVHVGLWAAQAASKLPGDFVECGVNRGFLSSAIMELLDWDRTGRTFHLLDTFSGIDPRYVSEAEEAEGILEKNRKTIDSGFYVTSADAARANFSEWKNHRIIVGAVPETLSQIEARQIAFLSIDMNCMPPEVAALAYLWPRLVDGGFILLDDYAYVGYRQQKLGMDACARKLGVSVLSLPTGQGLIIKPPRAPLAGTGPLAAIKRLFRA</sequence>
<keyword evidence="4" id="KW-1185">Reference proteome</keyword>